<feature type="transmembrane region" description="Helical" evidence="19">
    <location>
        <begin position="575"/>
        <end position="592"/>
    </location>
</feature>
<evidence type="ECO:0000256" key="16">
    <source>
        <dbReference type="ARBA" id="ARBA00023214"/>
    </source>
</evidence>
<accession>A0AAD9F9A2</accession>
<keyword evidence="13 19" id="KW-0472">Membrane</keyword>
<organism evidence="23 24">
    <name type="scientific">Dissostichus eleginoides</name>
    <name type="common">Patagonian toothfish</name>
    <name type="synonym">Dissostichus amissus</name>
    <dbReference type="NCBI Taxonomy" id="100907"/>
    <lineage>
        <taxon>Eukaryota</taxon>
        <taxon>Metazoa</taxon>
        <taxon>Chordata</taxon>
        <taxon>Craniata</taxon>
        <taxon>Vertebrata</taxon>
        <taxon>Euteleostomi</taxon>
        <taxon>Actinopterygii</taxon>
        <taxon>Neopterygii</taxon>
        <taxon>Teleostei</taxon>
        <taxon>Neoteleostei</taxon>
        <taxon>Acanthomorphata</taxon>
        <taxon>Eupercaria</taxon>
        <taxon>Perciformes</taxon>
        <taxon>Notothenioidei</taxon>
        <taxon>Nototheniidae</taxon>
        <taxon>Dissostichus</taxon>
    </lineage>
</organism>
<comment type="caution">
    <text evidence="23">The sequence shown here is derived from an EMBL/GenBank/DDBJ whole genome shotgun (WGS) entry which is preliminary data.</text>
</comment>
<evidence type="ECO:0000256" key="6">
    <source>
        <dbReference type="ARBA" id="ARBA00022553"/>
    </source>
</evidence>
<keyword evidence="16" id="KW-0868">Chloride</keyword>
<evidence type="ECO:0000259" key="20">
    <source>
        <dbReference type="Pfam" id="PF00324"/>
    </source>
</evidence>
<dbReference type="AlphaFoldDB" id="A0AAD9F9A2"/>
<feature type="region of interest" description="Disordered" evidence="18">
    <location>
        <begin position="1"/>
        <end position="42"/>
    </location>
</feature>
<feature type="transmembrane region" description="Helical" evidence="19">
    <location>
        <begin position="331"/>
        <end position="350"/>
    </location>
</feature>
<dbReference type="GO" id="GO:1990573">
    <property type="term" value="P:potassium ion import across plasma membrane"/>
    <property type="evidence" value="ECO:0007669"/>
    <property type="project" value="TreeGrafter"/>
</dbReference>
<proteinExistence type="inferred from homology"/>
<dbReference type="InterPro" id="IPR004841">
    <property type="entry name" value="AA-permease/SLC12A_dom"/>
</dbReference>
<keyword evidence="14" id="KW-0325">Glycoprotein</keyword>
<feature type="transmembrane region" description="Helical" evidence="19">
    <location>
        <begin position="303"/>
        <end position="322"/>
    </location>
</feature>
<feature type="domain" description="Amino acid permease N-terminal" evidence="22">
    <location>
        <begin position="95"/>
        <end position="146"/>
    </location>
</feature>
<comment type="similarity">
    <text evidence="2">Belongs to the SLC12A transporter family.</text>
</comment>
<keyword evidence="11" id="KW-0915">Sodium</keyword>
<protein>
    <submittedName>
        <fullName evidence="23">Solute carrier family 12 member 2</fullName>
    </submittedName>
</protein>
<dbReference type="InterPro" id="IPR013612">
    <property type="entry name" value="AA_permease_N"/>
</dbReference>
<evidence type="ECO:0000256" key="3">
    <source>
        <dbReference type="ARBA" id="ARBA00022448"/>
    </source>
</evidence>
<evidence type="ECO:0000256" key="15">
    <source>
        <dbReference type="ARBA" id="ARBA00023201"/>
    </source>
</evidence>
<dbReference type="GO" id="GO:0055064">
    <property type="term" value="P:chloride ion homeostasis"/>
    <property type="evidence" value="ECO:0007669"/>
    <property type="project" value="TreeGrafter"/>
</dbReference>
<evidence type="ECO:0000256" key="11">
    <source>
        <dbReference type="ARBA" id="ARBA00023053"/>
    </source>
</evidence>
<feature type="transmembrane region" description="Helical" evidence="19">
    <location>
        <begin position="186"/>
        <end position="208"/>
    </location>
</feature>
<evidence type="ECO:0000259" key="21">
    <source>
        <dbReference type="Pfam" id="PF03522"/>
    </source>
</evidence>
<keyword evidence="7 19" id="KW-0812">Transmembrane</keyword>
<evidence type="ECO:0000256" key="18">
    <source>
        <dbReference type="SAM" id="MobiDB-lite"/>
    </source>
</evidence>
<evidence type="ECO:0000256" key="7">
    <source>
        <dbReference type="ARBA" id="ARBA00022692"/>
    </source>
</evidence>
<evidence type="ECO:0000256" key="4">
    <source>
        <dbReference type="ARBA" id="ARBA00022475"/>
    </source>
</evidence>
<dbReference type="GO" id="GO:0006884">
    <property type="term" value="P:cell volume homeostasis"/>
    <property type="evidence" value="ECO:0007669"/>
    <property type="project" value="TreeGrafter"/>
</dbReference>
<name>A0AAD9F9A2_DISEL</name>
<dbReference type="EMBL" id="JASDAP010000013">
    <property type="protein sequence ID" value="KAK1892851.1"/>
    <property type="molecule type" value="Genomic_DNA"/>
</dbReference>
<dbReference type="PRINTS" id="PR01208">
    <property type="entry name" value="NAKCLTRSPRT1"/>
</dbReference>
<evidence type="ECO:0000313" key="23">
    <source>
        <dbReference type="EMBL" id="KAK1892851.1"/>
    </source>
</evidence>
<dbReference type="InterPro" id="IPR004842">
    <property type="entry name" value="SLC12A_fam"/>
</dbReference>
<dbReference type="InterPro" id="IPR002444">
    <property type="entry name" value="NKCC1"/>
</dbReference>
<evidence type="ECO:0000256" key="12">
    <source>
        <dbReference type="ARBA" id="ARBA00023065"/>
    </source>
</evidence>
<evidence type="ECO:0000256" key="13">
    <source>
        <dbReference type="ARBA" id="ARBA00023136"/>
    </source>
</evidence>
<evidence type="ECO:0000256" key="9">
    <source>
        <dbReference type="ARBA" id="ARBA00022958"/>
    </source>
</evidence>
<dbReference type="FunFam" id="1.20.1740.10:FF:000005">
    <property type="entry name" value="Solute carrier family 12 member 1"/>
    <property type="match status" value="1"/>
</dbReference>
<dbReference type="InterPro" id="IPR002443">
    <property type="entry name" value="SLC12A1/SLC12A2"/>
</dbReference>
<keyword evidence="24" id="KW-1185">Reference proteome</keyword>
<dbReference type="PANTHER" id="PTHR11827:SF106">
    <property type="entry name" value="SOLUTE CARRIER FAMILY 12 MEMBER 2-LIKE"/>
    <property type="match status" value="1"/>
</dbReference>
<evidence type="ECO:0000256" key="14">
    <source>
        <dbReference type="ARBA" id="ARBA00023180"/>
    </source>
</evidence>
<dbReference type="Proteomes" id="UP001228049">
    <property type="component" value="Unassembled WGS sequence"/>
</dbReference>
<evidence type="ECO:0000256" key="5">
    <source>
        <dbReference type="ARBA" id="ARBA00022538"/>
    </source>
</evidence>
<evidence type="ECO:0000256" key="1">
    <source>
        <dbReference type="ARBA" id="ARBA00004651"/>
    </source>
</evidence>
<comment type="subcellular location">
    <subcellularLocation>
        <location evidence="1">Cell membrane</location>
        <topology evidence="1">Multi-pass membrane protein</topology>
    </subcellularLocation>
</comment>
<keyword evidence="6" id="KW-0597">Phosphoprotein</keyword>
<feature type="transmembrane region" description="Helical" evidence="19">
    <location>
        <begin position="214"/>
        <end position="242"/>
    </location>
</feature>
<dbReference type="InterPro" id="IPR018491">
    <property type="entry name" value="SLC12_C"/>
</dbReference>
<dbReference type="GO" id="GO:0008519">
    <property type="term" value="F:ammonium channel activity"/>
    <property type="evidence" value="ECO:0007669"/>
    <property type="project" value="TreeGrafter"/>
</dbReference>
<feature type="domain" description="Amino acid permease/ SLC12A" evidence="20">
    <location>
        <begin position="185"/>
        <end position="686"/>
    </location>
</feature>
<dbReference type="Gene3D" id="1.20.1740.10">
    <property type="entry name" value="Amino acid/polyamine transporter I"/>
    <property type="match status" value="1"/>
</dbReference>
<evidence type="ECO:0000256" key="2">
    <source>
        <dbReference type="ARBA" id="ARBA00010593"/>
    </source>
</evidence>
<dbReference type="PRINTS" id="PR01207">
    <property type="entry name" value="NAKCLTRNSPRT"/>
</dbReference>
<keyword evidence="4" id="KW-1003">Cell membrane</keyword>
<sequence length="1091" mass="119749">MSGQKPALKSGGSPQSRFQVDTVTEAAAAPASTDASKPPEESKGRFRVVGFLDAGALGSAMDIGLPPDVFHEPDTARSDSVSLHSTGTGHTHISDSHSNTYYMRTFGHNTIDAVPNIDFYRQTAAPFGEKWGRPSLSELHDELDKDPFEDGLANGEEPSAAEEAAVALAAKNTKGGTIKFGWVKGVLVRCMLNIWGVMLFIRMTWIVGHAGIGLTIAIILMASVVTTITGLSTSAIATNGFVRGGGAYYLISRSLGPEFGGSIGLIFAFANAVAVAMYVVGFAETVVEMLNDVDALMTDELNDIRIVGTLTVILLLGISVAGMEWEAKAQIVLLVILLAAIANYFIGSFMSMESKDPKGFFGYNSAILLENFGPDFRDEETFFSVFAIFFPAATGILAGANISGDLTDPQSAIPKGTLLAILITGITYIAVAISAGSCIVRDATGDQNDTVSDTVNCTDAACTLGYDFSICKEGGCQFGLMNDFQVMSLVSGFGPLISAGIFSATLSSALASLVSAPKVFQALCKDNIYPGLGMFAKGYGKNNEPLRGYVLTFFIGLAFILIAELNIIAPIISNFFLASYALINFSVFHASLANSPGWRPSFKYYNMWVSLAGAVLCVVVMFVINWWAALVTLLIVLALYIYVSYHKPDVNWGSSTQALIYNQALTHCMNLTGVEDHIKNFRPQCLVMTGYPNSRPALIQLVNSFTKNVGLMVCAHVRTVTRRPNLKELSQEHVRCQRWLNKKRIKAFYTHVFADNLRHGAQFLMQAVGLGRLKPNTLVMGFKNNWSDGDMREVEIYINTIHDAFDLQFGVAILRLQDGLDISHIPGQDELVSSHEKPPVESKEMVVTVSLSKDPESDCPSKITSNQSSPLITIDSKSPLSLTDQRLLENSQQFKKKQGKGTIDVWWLFDDGGLTLLIPFLLTNRNKWGDCRIRVFIGGKINRIDHDRRAMATLLSRFRIDFSDIHVLGDINTKPKKHSKLSFKELIEPYRLKEDDMEQEAAERLKAQEPWRITDNELELYRAKSNRQIRLNELLKEHSSMAKLIVMSMPLARKGTVSSALYMCWLETLSKELPPLLLVRGNHQSVLTFYS</sequence>
<feature type="transmembrane region" description="Helical" evidence="19">
    <location>
        <begin position="263"/>
        <end position="283"/>
    </location>
</feature>
<dbReference type="PANTHER" id="PTHR11827">
    <property type="entry name" value="SOLUTE CARRIER FAMILY 12, CATION COTRANSPORTERS"/>
    <property type="match status" value="1"/>
</dbReference>
<evidence type="ECO:0000259" key="22">
    <source>
        <dbReference type="Pfam" id="PF08403"/>
    </source>
</evidence>
<feature type="transmembrane region" description="Helical" evidence="19">
    <location>
        <begin position="549"/>
        <end position="569"/>
    </location>
</feature>
<keyword evidence="9" id="KW-0630">Potassium</keyword>
<feature type="region of interest" description="Disordered" evidence="18">
    <location>
        <begin position="73"/>
        <end position="93"/>
    </location>
</feature>
<dbReference type="Pfam" id="PF08403">
    <property type="entry name" value="AA_permease_N"/>
    <property type="match status" value="1"/>
</dbReference>
<dbReference type="Pfam" id="PF03522">
    <property type="entry name" value="SLC12"/>
    <property type="match status" value="1"/>
</dbReference>
<dbReference type="GO" id="GO:0055078">
    <property type="term" value="P:sodium ion homeostasis"/>
    <property type="evidence" value="ECO:0007669"/>
    <property type="project" value="TreeGrafter"/>
</dbReference>
<evidence type="ECO:0000313" key="24">
    <source>
        <dbReference type="Proteomes" id="UP001228049"/>
    </source>
</evidence>
<keyword evidence="5" id="KW-0633">Potassium transport</keyword>
<feature type="compositionally biased region" description="Low complexity" evidence="18">
    <location>
        <begin position="20"/>
        <end position="36"/>
    </location>
</feature>
<evidence type="ECO:0000256" key="10">
    <source>
        <dbReference type="ARBA" id="ARBA00022989"/>
    </source>
</evidence>
<feature type="transmembrane region" description="Helical" evidence="19">
    <location>
        <begin position="604"/>
        <end position="621"/>
    </location>
</feature>
<evidence type="ECO:0000256" key="19">
    <source>
        <dbReference type="SAM" id="Phobius"/>
    </source>
</evidence>
<gene>
    <name evidence="23" type="ORF">KUDE01_007923</name>
</gene>
<dbReference type="GO" id="GO:0055075">
    <property type="term" value="P:potassium ion homeostasis"/>
    <property type="evidence" value="ECO:0007669"/>
    <property type="project" value="TreeGrafter"/>
</dbReference>
<keyword evidence="8" id="KW-0769">Symport</keyword>
<dbReference type="Pfam" id="PF00324">
    <property type="entry name" value="AA_permease"/>
    <property type="match status" value="1"/>
</dbReference>
<keyword evidence="15" id="KW-0739">Sodium transport</keyword>
<feature type="transmembrane region" description="Helical" evidence="19">
    <location>
        <begin position="382"/>
        <end position="404"/>
    </location>
</feature>
<reference evidence="23" key="1">
    <citation type="submission" date="2023-04" db="EMBL/GenBank/DDBJ databases">
        <title>Chromosome-level genome of Chaenocephalus aceratus.</title>
        <authorList>
            <person name="Park H."/>
        </authorList>
    </citation>
    <scope>NUCLEOTIDE SEQUENCE</scope>
    <source>
        <strain evidence="23">DE</strain>
        <tissue evidence="23">Muscle</tissue>
    </source>
</reference>
<keyword evidence="3" id="KW-0813">Transport</keyword>
<dbReference type="GO" id="GO:0008511">
    <property type="term" value="F:sodium:potassium:chloride symporter activity"/>
    <property type="evidence" value="ECO:0007669"/>
    <property type="project" value="TreeGrafter"/>
</dbReference>
<feature type="compositionally biased region" description="Polar residues" evidence="18">
    <location>
        <begin position="78"/>
        <end position="93"/>
    </location>
</feature>
<keyword evidence="10 19" id="KW-1133">Transmembrane helix</keyword>
<feature type="domain" description="SLC12A transporter C-terminal" evidence="21">
    <location>
        <begin position="695"/>
        <end position="1091"/>
    </location>
</feature>
<evidence type="ECO:0000256" key="8">
    <source>
        <dbReference type="ARBA" id="ARBA00022847"/>
    </source>
</evidence>
<keyword evidence="12" id="KW-0406">Ion transport</keyword>
<comment type="catalytic activity">
    <reaction evidence="17">
        <text>K(+)(out) + 2 chloride(out) + Na(+)(out) = K(+)(in) + 2 chloride(in) + Na(+)(in)</text>
        <dbReference type="Rhea" id="RHEA:72395"/>
        <dbReference type="ChEBI" id="CHEBI:17996"/>
        <dbReference type="ChEBI" id="CHEBI:29101"/>
        <dbReference type="ChEBI" id="CHEBI:29103"/>
    </reaction>
    <physiologicalReaction direction="left-to-right" evidence="17">
        <dbReference type="Rhea" id="RHEA:72396"/>
    </physiologicalReaction>
</comment>
<evidence type="ECO:0000256" key="17">
    <source>
        <dbReference type="ARBA" id="ARBA00048452"/>
    </source>
</evidence>
<feature type="transmembrane region" description="Helical" evidence="19">
    <location>
        <begin position="416"/>
        <end position="435"/>
    </location>
</feature>
<feature type="transmembrane region" description="Helical" evidence="19">
    <location>
        <begin position="496"/>
        <end position="516"/>
    </location>
</feature>
<dbReference type="GO" id="GO:0016324">
    <property type="term" value="C:apical plasma membrane"/>
    <property type="evidence" value="ECO:0007669"/>
    <property type="project" value="TreeGrafter"/>
</dbReference>
<dbReference type="NCBIfam" id="TIGR00930">
    <property type="entry name" value="2a30"/>
    <property type="match status" value="1"/>
</dbReference>